<accession>A0AA88CYM1</accession>
<gene>
    <name evidence="1" type="ORF">TIFTF001_006342</name>
</gene>
<proteinExistence type="predicted"/>
<dbReference type="Proteomes" id="UP001187192">
    <property type="component" value="Unassembled WGS sequence"/>
</dbReference>
<sequence length="89" mass="9377">MGFNDGGIGDDGVVTVDYDSGLVTVELRQQEYVSCSDGGGIGDDGAMTVGYKEKIVCMLAFAPTRDSYSPTACPFYSFSSTDVEGPRSL</sequence>
<organism evidence="1 2">
    <name type="scientific">Ficus carica</name>
    <name type="common">Common fig</name>
    <dbReference type="NCBI Taxonomy" id="3494"/>
    <lineage>
        <taxon>Eukaryota</taxon>
        <taxon>Viridiplantae</taxon>
        <taxon>Streptophyta</taxon>
        <taxon>Embryophyta</taxon>
        <taxon>Tracheophyta</taxon>
        <taxon>Spermatophyta</taxon>
        <taxon>Magnoliopsida</taxon>
        <taxon>eudicotyledons</taxon>
        <taxon>Gunneridae</taxon>
        <taxon>Pentapetalae</taxon>
        <taxon>rosids</taxon>
        <taxon>fabids</taxon>
        <taxon>Rosales</taxon>
        <taxon>Moraceae</taxon>
        <taxon>Ficeae</taxon>
        <taxon>Ficus</taxon>
    </lineage>
</organism>
<reference evidence="1" key="1">
    <citation type="submission" date="2023-07" db="EMBL/GenBank/DDBJ databases">
        <title>draft genome sequence of fig (Ficus carica).</title>
        <authorList>
            <person name="Takahashi T."/>
            <person name="Nishimura K."/>
        </authorList>
    </citation>
    <scope>NUCLEOTIDE SEQUENCE</scope>
</reference>
<protein>
    <submittedName>
        <fullName evidence="1">Uncharacterized protein</fullName>
    </submittedName>
</protein>
<dbReference type="EMBL" id="BTGU01000006">
    <property type="protein sequence ID" value="GMN36835.1"/>
    <property type="molecule type" value="Genomic_DNA"/>
</dbReference>
<evidence type="ECO:0000313" key="1">
    <source>
        <dbReference type="EMBL" id="GMN36835.1"/>
    </source>
</evidence>
<name>A0AA88CYM1_FICCA</name>
<evidence type="ECO:0000313" key="2">
    <source>
        <dbReference type="Proteomes" id="UP001187192"/>
    </source>
</evidence>
<comment type="caution">
    <text evidence="1">The sequence shown here is derived from an EMBL/GenBank/DDBJ whole genome shotgun (WGS) entry which is preliminary data.</text>
</comment>
<keyword evidence="2" id="KW-1185">Reference proteome</keyword>
<dbReference type="AlphaFoldDB" id="A0AA88CYM1"/>